<dbReference type="SUPFAM" id="SSF101744">
    <property type="entry name" value="Rof/RNase P subunit-like"/>
    <property type="match status" value="1"/>
</dbReference>
<feature type="compositionally biased region" description="Basic residues" evidence="17">
    <location>
        <begin position="273"/>
        <end position="283"/>
    </location>
</feature>
<proteinExistence type="inferred from homology"/>
<dbReference type="EMBL" id="QRBI01000116">
    <property type="protein sequence ID" value="RMC09049.1"/>
    <property type="molecule type" value="Genomic_DNA"/>
</dbReference>
<evidence type="ECO:0000256" key="1">
    <source>
        <dbReference type="ARBA" id="ARBA00002435"/>
    </source>
</evidence>
<accession>A0A3M0K7C5</accession>
<evidence type="ECO:0000256" key="12">
    <source>
        <dbReference type="ARBA" id="ARBA00023157"/>
    </source>
</evidence>
<evidence type="ECO:0000256" key="11">
    <source>
        <dbReference type="ARBA" id="ARBA00023136"/>
    </source>
</evidence>
<dbReference type="GO" id="GO:0005730">
    <property type="term" value="C:nucleolus"/>
    <property type="evidence" value="ECO:0007669"/>
    <property type="project" value="UniProtKB-SubCell"/>
</dbReference>
<organism evidence="20 21">
    <name type="scientific">Hirundo rustica rustica</name>
    <dbReference type="NCBI Taxonomy" id="333673"/>
    <lineage>
        <taxon>Eukaryota</taxon>
        <taxon>Metazoa</taxon>
        <taxon>Chordata</taxon>
        <taxon>Craniata</taxon>
        <taxon>Vertebrata</taxon>
        <taxon>Euteleostomi</taxon>
        <taxon>Archelosauria</taxon>
        <taxon>Archosauria</taxon>
        <taxon>Dinosauria</taxon>
        <taxon>Saurischia</taxon>
        <taxon>Theropoda</taxon>
        <taxon>Coelurosauria</taxon>
        <taxon>Aves</taxon>
        <taxon>Neognathae</taxon>
        <taxon>Neoaves</taxon>
        <taxon>Telluraves</taxon>
        <taxon>Australaves</taxon>
        <taxon>Passeriformes</taxon>
        <taxon>Sylvioidea</taxon>
        <taxon>Hirundinidae</taxon>
        <taxon>Hirundo</taxon>
    </lineage>
</organism>
<evidence type="ECO:0000256" key="16">
    <source>
        <dbReference type="ARBA" id="ARBA00068295"/>
    </source>
</evidence>
<keyword evidence="6" id="KW-0597">Phosphoprotein</keyword>
<dbReference type="InterPro" id="IPR002730">
    <property type="entry name" value="Rpp29/RNP1"/>
</dbReference>
<feature type="compositionally biased region" description="Low complexity" evidence="17">
    <location>
        <begin position="194"/>
        <end position="214"/>
    </location>
</feature>
<dbReference type="PROSITE" id="PS50835">
    <property type="entry name" value="IG_LIKE"/>
    <property type="match status" value="1"/>
</dbReference>
<dbReference type="PANTHER" id="PTHR12207">
    <property type="entry name" value="V-SET AND TRANSMEMBRANE DOMAIN-CONTAINING PROTEIN"/>
    <property type="match status" value="1"/>
</dbReference>
<dbReference type="Pfam" id="PF01868">
    <property type="entry name" value="RNase_P-MRP_p29"/>
    <property type="match status" value="1"/>
</dbReference>
<dbReference type="AlphaFoldDB" id="A0A3M0K7C5"/>
<evidence type="ECO:0000313" key="20">
    <source>
        <dbReference type="EMBL" id="RMC09049.1"/>
    </source>
</evidence>
<dbReference type="Gene3D" id="2.60.40.10">
    <property type="entry name" value="Immunoglobulins"/>
    <property type="match status" value="1"/>
</dbReference>
<feature type="compositionally biased region" description="Pro residues" evidence="17">
    <location>
        <begin position="177"/>
        <end position="193"/>
    </location>
</feature>
<dbReference type="InterPro" id="IPR007110">
    <property type="entry name" value="Ig-like_dom"/>
</dbReference>
<evidence type="ECO:0000256" key="15">
    <source>
        <dbReference type="ARBA" id="ARBA00046486"/>
    </source>
</evidence>
<sequence length="429" mass="46990">MESRGLFCTLCYLMFNAPLLFIVTATFTEVPKDVTVREGDDIEMPCAFRASGSTSYSLEIQWWYLKEPARELAHELAISVPGSRSKVANKDATKISTVRVQGNDISHRLRLSGVRRQDEGVYQCRVSDYSDDETQEHKAQALLRVLSRFAPPDVQAAEAVSHIQSGAAPRRHGPAARPTPPPGPAKRPPPAPAPGNAATAAATASTAAAAASSASPPPGQAAILRQQHGSVPEENGACSAGSLAVRGKRTGPTEEKMGDANSESCRSGALSQKKTKPKRKKTKGFTAKQRRELRLFEIEPEQQRYAIFLPLHELWKQYIRDLCHGLKPDAQPHMIQGKLLKADLHGAIVTVTKSKCPSYVGITGIILQEFKHVFKIITKEDKLKVVPKLNNVFSLELDGFISYIYGSKFLLRASERSAKKFKLKGTIDL</sequence>
<keyword evidence="14" id="KW-0393">Immunoglobulin domain</keyword>
<feature type="domain" description="Ig-like" evidence="19">
    <location>
        <begin position="18"/>
        <end position="140"/>
    </location>
</feature>
<dbReference type="InterPro" id="IPR036179">
    <property type="entry name" value="Ig-like_dom_sf"/>
</dbReference>
<evidence type="ECO:0000256" key="10">
    <source>
        <dbReference type="ARBA" id="ARBA00022989"/>
    </source>
</evidence>
<comment type="subcellular location">
    <subcellularLocation>
        <location evidence="2">Membrane</location>
        <topology evidence="2">Single-pass type I membrane protein</topology>
    </subcellularLocation>
    <subcellularLocation>
        <location evidence="3">Nucleus</location>
        <location evidence="3">Nucleolus</location>
    </subcellularLocation>
</comment>
<dbReference type="Proteomes" id="UP000269221">
    <property type="component" value="Unassembled WGS sequence"/>
</dbReference>
<dbReference type="GO" id="GO:0030677">
    <property type="term" value="C:ribonuclease P complex"/>
    <property type="evidence" value="ECO:0007669"/>
    <property type="project" value="InterPro"/>
</dbReference>
<evidence type="ECO:0000313" key="21">
    <source>
        <dbReference type="Proteomes" id="UP000269221"/>
    </source>
</evidence>
<evidence type="ECO:0000256" key="7">
    <source>
        <dbReference type="ARBA" id="ARBA00022692"/>
    </source>
</evidence>
<evidence type="ECO:0000259" key="19">
    <source>
        <dbReference type="PROSITE" id="PS50835"/>
    </source>
</evidence>
<evidence type="ECO:0000256" key="3">
    <source>
        <dbReference type="ARBA" id="ARBA00004604"/>
    </source>
</evidence>
<evidence type="ECO:0000256" key="2">
    <source>
        <dbReference type="ARBA" id="ARBA00004479"/>
    </source>
</evidence>
<evidence type="ECO:0000256" key="14">
    <source>
        <dbReference type="ARBA" id="ARBA00023319"/>
    </source>
</evidence>
<evidence type="ECO:0000256" key="13">
    <source>
        <dbReference type="ARBA" id="ARBA00023242"/>
    </source>
</evidence>
<keyword evidence="12" id="KW-1015">Disulfide bond</keyword>
<dbReference type="GO" id="GO:0016020">
    <property type="term" value="C:membrane"/>
    <property type="evidence" value="ECO:0007669"/>
    <property type="project" value="UniProtKB-SubCell"/>
</dbReference>
<evidence type="ECO:0000256" key="18">
    <source>
        <dbReference type="SAM" id="Phobius"/>
    </source>
</evidence>
<comment type="similarity">
    <text evidence="4">Belongs to the eukaryotic/archaeal RNase P protein component 1 family.</text>
</comment>
<dbReference type="InterPro" id="IPR051102">
    <property type="entry name" value="IgSF_V-set/TM_domain"/>
</dbReference>
<keyword evidence="8" id="KW-0819">tRNA processing</keyword>
<evidence type="ECO:0000256" key="5">
    <source>
        <dbReference type="ARBA" id="ARBA00016225"/>
    </source>
</evidence>
<evidence type="ECO:0000256" key="17">
    <source>
        <dbReference type="SAM" id="MobiDB-lite"/>
    </source>
</evidence>
<dbReference type="Pfam" id="PF07686">
    <property type="entry name" value="V-set"/>
    <property type="match status" value="1"/>
</dbReference>
<reference evidence="20 21" key="1">
    <citation type="submission" date="2018-07" db="EMBL/GenBank/DDBJ databases">
        <title>A high quality draft genome assembly of the barn swallow (H. rustica rustica).</title>
        <authorList>
            <person name="Formenti G."/>
            <person name="Chiara M."/>
            <person name="Poveda L."/>
            <person name="Francoijs K.-J."/>
            <person name="Bonisoli-Alquati A."/>
            <person name="Canova L."/>
            <person name="Gianfranceschi L."/>
            <person name="Horner D.S."/>
            <person name="Saino N."/>
        </authorList>
    </citation>
    <scope>NUCLEOTIDE SEQUENCE [LARGE SCALE GENOMIC DNA]</scope>
    <source>
        <strain evidence="20">Chelidonia</strain>
        <tissue evidence="20">Blood</tissue>
    </source>
</reference>
<dbReference type="InterPro" id="IPR023534">
    <property type="entry name" value="Rof/RNase_P-like"/>
</dbReference>
<dbReference type="FunFam" id="2.30.30.210:FF:000001">
    <property type="entry name" value="Ribonuclease P protein subunit p29"/>
    <property type="match status" value="1"/>
</dbReference>
<dbReference type="Gene3D" id="2.30.30.210">
    <property type="entry name" value="Ribonuclease P/MRP, subunit p29"/>
    <property type="match status" value="1"/>
</dbReference>
<dbReference type="PANTHER" id="PTHR12207:SF27">
    <property type="entry name" value="V-SET AND TRANSMEMBRANE DOMAIN-CONTAINING PROTEIN 2B"/>
    <property type="match status" value="1"/>
</dbReference>
<feature type="transmembrane region" description="Helical" evidence="18">
    <location>
        <begin position="7"/>
        <end position="27"/>
    </location>
</feature>
<dbReference type="GO" id="GO:0001682">
    <property type="term" value="P:tRNA 5'-leader removal"/>
    <property type="evidence" value="ECO:0007669"/>
    <property type="project" value="InterPro"/>
</dbReference>
<evidence type="ECO:0000256" key="4">
    <source>
        <dbReference type="ARBA" id="ARBA00006181"/>
    </source>
</evidence>
<dbReference type="FunFam" id="2.60.40.10:FF:000804">
    <property type="entry name" value="V-set and transmembrane domain containing 2B"/>
    <property type="match status" value="1"/>
</dbReference>
<dbReference type="OrthoDB" id="9942060at2759"/>
<dbReference type="STRING" id="333673.A0A3M0K7C5"/>
<keyword evidence="21" id="KW-1185">Reference proteome</keyword>
<dbReference type="InterPro" id="IPR036980">
    <property type="entry name" value="RNase_P/MRP_Rpp29_sf"/>
</dbReference>
<dbReference type="InterPro" id="IPR013106">
    <property type="entry name" value="Ig_V-set"/>
</dbReference>
<comment type="subunit">
    <text evidence="15">Component of nuclear RNase P and RNase MRP ribonucleoproteins. RNase P consists of a catalytic RNA moiety and 10 different protein chains; POP1, POP4, POP5, POP7, RPP14, RPP21, RPP25, RPP30, RPP38 and RPP40. Within the RNase P complex, POP1, POP7 and RPP25 form the 'finger' subcomplex, POP5, RPP14, RPP40 and homodimeric RPP30 form the 'palm' subcomplex, and RPP21, POP4 and RPP38 form the 'wrist' subcomplex. All subunits of the RNase P complex interact with the catalytic RNA. Several subunits of RNase P are also part of the RNase MRP complex. RNase MRP consists of a catalytic RNA moiety and about 8 protein subunits; POP1, POP7, RPP25, RPP30, RPP38, RPP40 and possibly also POP4 and POP5.</text>
</comment>
<evidence type="ECO:0000256" key="9">
    <source>
        <dbReference type="ARBA" id="ARBA00022729"/>
    </source>
</evidence>
<keyword evidence="9" id="KW-0732">Signal</keyword>
<comment type="caution">
    <text evidence="20">The sequence shown here is derived from an EMBL/GenBank/DDBJ whole genome shotgun (WGS) entry which is preliminary data.</text>
</comment>
<feature type="region of interest" description="Disordered" evidence="17">
    <location>
        <begin position="156"/>
        <end position="286"/>
    </location>
</feature>
<evidence type="ECO:0000256" key="8">
    <source>
        <dbReference type="ARBA" id="ARBA00022694"/>
    </source>
</evidence>
<keyword evidence="13" id="KW-0539">Nucleus</keyword>
<dbReference type="SMART" id="SM00409">
    <property type="entry name" value="IG"/>
    <property type="match status" value="1"/>
</dbReference>
<evidence type="ECO:0000256" key="6">
    <source>
        <dbReference type="ARBA" id="ARBA00022553"/>
    </source>
</evidence>
<dbReference type="CDD" id="cd00099">
    <property type="entry name" value="IgV"/>
    <property type="match status" value="1"/>
</dbReference>
<name>A0A3M0K7C5_HIRRU</name>
<protein>
    <recommendedName>
        <fullName evidence="5">Ribonuclease P protein subunit p29</fullName>
    </recommendedName>
    <alternativeName>
        <fullName evidence="16">V-set and transmembrane domain-containing protein 2B</fullName>
    </alternativeName>
</protein>
<keyword evidence="10 18" id="KW-1133">Transmembrane helix</keyword>
<dbReference type="SUPFAM" id="SSF48726">
    <property type="entry name" value="Immunoglobulin"/>
    <property type="match status" value="1"/>
</dbReference>
<dbReference type="SMART" id="SM00538">
    <property type="entry name" value="POP4"/>
    <property type="match status" value="1"/>
</dbReference>
<keyword evidence="7 18" id="KW-0812">Transmembrane</keyword>
<dbReference type="InterPro" id="IPR013783">
    <property type="entry name" value="Ig-like_fold"/>
</dbReference>
<gene>
    <name evidence="20" type="ORF">DUI87_14053</name>
</gene>
<dbReference type="InterPro" id="IPR003599">
    <property type="entry name" value="Ig_sub"/>
</dbReference>
<keyword evidence="11 18" id="KW-0472">Membrane</keyword>
<dbReference type="GO" id="GO:0003723">
    <property type="term" value="F:RNA binding"/>
    <property type="evidence" value="ECO:0007669"/>
    <property type="project" value="InterPro"/>
</dbReference>
<comment type="function">
    <text evidence="1">Component of ribonuclease P, a ribonucleoprotein complex that generates mature tRNA molecules by cleaving their 5'-ends.</text>
</comment>
<feature type="compositionally biased region" description="Polar residues" evidence="17">
    <location>
        <begin position="261"/>
        <end position="272"/>
    </location>
</feature>